<dbReference type="InterPro" id="IPR004089">
    <property type="entry name" value="MCPsignal_dom"/>
</dbReference>
<keyword evidence="11" id="KW-1185">Reference proteome</keyword>
<dbReference type="PROSITE" id="PS50111">
    <property type="entry name" value="CHEMOTAXIS_TRANSDUC_2"/>
    <property type="match status" value="1"/>
</dbReference>
<dbReference type="PANTHER" id="PTHR32089">
    <property type="entry name" value="METHYL-ACCEPTING CHEMOTAXIS PROTEIN MCPB"/>
    <property type="match status" value="1"/>
</dbReference>
<comment type="caution">
    <text evidence="10">The sequence shown here is derived from an EMBL/GenBank/DDBJ whole genome shotgun (WGS) entry which is preliminary data.</text>
</comment>
<dbReference type="SUPFAM" id="SSF158472">
    <property type="entry name" value="HAMP domain-like"/>
    <property type="match status" value="1"/>
</dbReference>
<evidence type="ECO:0000256" key="1">
    <source>
        <dbReference type="ARBA" id="ARBA00004370"/>
    </source>
</evidence>
<dbReference type="AlphaFoldDB" id="A0A317MYA8"/>
<feature type="region of interest" description="Disordered" evidence="6">
    <location>
        <begin position="397"/>
        <end position="463"/>
    </location>
</feature>
<evidence type="ECO:0000256" key="6">
    <source>
        <dbReference type="SAM" id="MobiDB-lite"/>
    </source>
</evidence>
<dbReference type="Gene3D" id="1.10.287.950">
    <property type="entry name" value="Methyl-accepting chemotaxis protein"/>
    <property type="match status" value="1"/>
</dbReference>
<dbReference type="Pfam" id="PF00015">
    <property type="entry name" value="MCPsignal"/>
    <property type="match status" value="1"/>
</dbReference>
<accession>A0A317MYA8</accession>
<evidence type="ECO:0000313" key="11">
    <source>
        <dbReference type="Proteomes" id="UP000246569"/>
    </source>
</evidence>
<dbReference type="SMART" id="SM00283">
    <property type="entry name" value="MA"/>
    <property type="match status" value="1"/>
</dbReference>
<evidence type="ECO:0000256" key="4">
    <source>
        <dbReference type="PROSITE-ProRule" id="PRU00284"/>
    </source>
</evidence>
<evidence type="ECO:0000256" key="2">
    <source>
        <dbReference type="ARBA" id="ARBA00023224"/>
    </source>
</evidence>
<evidence type="ECO:0000256" key="5">
    <source>
        <dbReference type="SAM" id="Coils"/>
    </source>
</evidence>
<dbReference type="SUPFAM" id="SSF58104">
    <property type="entry name" value="Methyl-accepting chemotaxis protein (MCP) signaling domain"/>
    <property type="match status" value="1"/>
</dbReference>
<proteinExistence type="inferred from homology"/>
<sequence>MTIRTTLFALTLTLSGLLLAVTVDDAWQAQTMRTEAQYSRAANMAANALAEATTSWARERGATHGALQGPEPVAESLRKSILAHRHDADTAFADALQLLHDMPLNTEVKRRLDEARASAQQLQQTRELADQAFTLPKTERDAALLKDWIPLATHAIEAAERLSLELDQPSPSPHSRLINLQAMRHFAWQMSEYMGRERAVVAGLIAAGKPMQQTEMELLGRLRGRVELAWERVQQLAMQPGMPASVRNAAASANETVFVQFQDVRKAAYAAGIAAQAYPYSSTDWFARSTQAIDSIVALAQAVSSAAADTADEIDARSRSVFDANLAFAGGGVLLLLATLWLISQRVVKPLRALTRTTVQLAEGQLDIEVPNTARRDEIGNLGRAVEVLRRNSLEAEQLRSEQEHQRSAHEAAVEQHHRDQEAARAAREAEKEQIREAEELRRAEREAEKERERQAQQARSEHMAQLARAFDAAASSMLDAVSQAVGDLQRSAQMLVGTADGTQQRAEAVTRAAKQATVNVGSVAAAAEQLNASIKDIARLVSESAGIVNRAVAEADSTRSTVSGLVEAAERISQVIGLIESIAEQTNLLALNATIEAARAGEAGKGFSVVATEVKELARQTGDATHQIASQIGSLQQATRGTVGAIASIADTIVALNDIATAIAAAVEQQQAATQEIARNVHLTADGAEAVQQHIGEVGSAASATHAEADRVLAAAGTLAEQADGLRSEVGRFLDDVRRS</sequence>
<dbReference type="RefSeq" id="WP_110017308.1">
    <property type="nucleotide sequence ID" value="NZ_QGTJ01000002.1"/>
</dbReference>
<evidence type="ECO:0000259" key="9">
    <source>
        <dbReference type="PROSITE" id="PS50885"/>
    </source>
</evidence>
<dbReference type="PANTHER" id="PTHR32089:SF112">
    <property type="entry name" value="LYSOZYME-LIKE PROTEIN-RELATED"/>
    <property type="match status" value="1"/>
</dbReference>
<dbReference type="InterPro" id="IPR013587">
    <property type="entry name" value="Nitrate/nitrite_sensing"/>
</dbReference>
<comment type="similarity">
    <text evidence="3">Belongs to the methyl-accepting chemotaxis (MCP) protein family.</text>
</comment>
<protein>
    <submittedName>
        <fullName evidence="10">Methyl-accepting chemotaxis sensory transducer</fullName>
    </submittedName>
</protein>
<dbReference type="GO" id="GO:0016020">
    <property type="term" value="C:membrane"/>
    <property type="evidence" value="ECO:0007669"/>
    <property type="project" value="UniProtKB-SubCell"/>
</dbReference>
<name>A0A317MYA8_9GAMM</name>
<dbReference type="PROSITE" id="PS50885">
    <property type="entry name" value="HAMP"/>
    <property type="match status" value="1"/>
</dbReference>
<organism evidence="10 11">
    <name type="scientific">Plasticicumulans acidivorans</name>
    <dbReference type="NCBI Taxonomy" id="886464"/>
    <lineage>
        <taxon>Bacteria</taxon>
        <taxon>Pseudomonadati</taxon>
        <taxon>Pseudomonadota</taxon>
        <taxon>Gammaproteobacteria</taxon>
        <taxon>Candidatus Competibacteraceae</taxon>
        <taxon>Plasticicumulans</taxon>
    </lineage>
</organism>
<keyword evidence="7" id="KW-0732">Signal</keyword>
<feature type="signal peptide" evidence="7">
    <location>
        <begin position="1"/>
        <end position="20"/>
    </location>
</feature>
<keyword evidence="5" id="KW-0175">Coiled coil</keyword>
<dbReference type="InterPro" id="IPR003660">
    <property type="entry name" value="HAMP_dom"/>
</dbReference>
<dbReference type="Proteomes" id="UP000246569">
    <property type="component" value="Unassembled WGS sequence"/>
</dbReference>
<keyword evidence="2 4" id="KW-0807">Transducer</keyword>
<dbReference type="Pfam" id="PF00672">
    <property type="entry name" value="HAMP"/>
    <property type="match status" value="1"/>
</dbReference>
<dbReference type="GO" id="GO:0006935">
    <property type="term" value="P:chemotaxis"/>
    <property type="evidence" value="ECO:0007669"/>
    <property type="project" value="UniProtKB-ARBA"/>
</dbReference>
<dbReference type="Gene3D" id="6.10.340.10">
    <property type="match status" value="1"/>
</dbReference>
<feature type="chain" id="PRO_5016268603" evidence="7">
    <location>
        <begin position="21"/>
        <end position="741"/>
    </location>
</feature>
<feature type="coiled-coil region" evidence="5">
    <location>
        <begin position="105"/>
        <end position="132"/>
    </location>
</feature>
<evidence type="ECO:0000256" key="3">
    <source>
        <dbReference type="ARBA" id="ARBA00029447"/>
    </source>
</evidence>
<dbReference type="OrthoDB" id="9781845at2"/>
<dbReference type="Pfam" id="PF08376">
    <property type="entry name" value="NIT"/>
    <property type="match status" value="1"/>
</dbReference>
<dbReference type="CDD" id="cd06225">
    <property type="entry name" value="HAMP"/>
    <property type="match status" value="1"/>
</dbReference>
<evidence type="ECO:0000256" key="7">
    <source>
        <dbReference type="SAM" id="SignalP"/>
    </source>
</evidence>
<feature type="domain" description="HAMP" evidence="9">
    <location>
        <begin position="345"/>
        <end position="398"/>
    </location>
</feature>
<reference evidence="10 11" key="1">
    <citation type="submission" date="2018-05" db="EMBL/GenBank/DDBJ databases">
        <title>Genomic Encyclopedia of Type Strains, Phase IV (KMG-IV): sequencing the most valuable type-strain genomes for metagenomic binning, comparative biology and taxonomic classification.</title>
        <authorList>
            <person name="Goeker M."/>
        </authorList>
    </citation>
    <scope>NUCLEOTIDE SEQUENCE [LARGE SCALE GENOMIC DNA]</scope>
    <source>
        <strain evidence="10 11">DSM 23606</strain>
    </source>
</reference>
<evidence type="ECO:0000259" key="8">
    <source>
        <dbReference type="PROSITE" id="PS50111"/>
    </source>
</evidence>
<feature type="domain" description="Methyl-accepting transducer" evidence="8">
    <location>
        <begin position="478"/>
        <end position="721"/>
    </location>
</feature>
<dbReference type="GO" id="GO:0007165">
    <property type="term" value="P:signal transduction"/>
    <property type="evidence" value="ECO:0007669"/>
    <property type="project" value="UniProtKB-KW"/>
</dbReference>
<gene>
    <name evidence="10" type="ORF">C7443_102321</name>
</gene>
<comment type="subcellular location">
    <subcellularLocation>
        <location evidence="1">Membrane</location>
    </subcellularLocation>
</comment>
<dbReference type="SMART" id="SM00304">
    <property type="entry name" value="HAMP"/>
    <property type="match status" value="1"/>
</dbReference>
<evidence type="ECO:0000313" key="10">
    <source>
        <dbReference type="EMBL" id="PWV64669.1"/>
    </source>
</evidence>
<dbReference type="EMBL" id="QGTJ01000002">
    <property type="protein sequence ID" value="PWV64669.1"/>
    <property type="molecule type" value="Genomic_DNA"/>
</dbReference>